<protein>
    <submittedName>
        <fullName evidence="2">Uncharacterized protein</fullName>
    </submittedName>
</protein>
<evidence type="ECO:0000313" key="2">
    <source>
        <dbReference type="EMBL" id="SUQ13426.1"/>
    </source>
</evidence>
<reference evidence="3" key="1">
    <citation type="submission" date="2017-07" db="EMBL/GenBank/DDBJ databases">
        <authorList>
            <person name="Varghese N."/>
            <person name="Submissions S."/>
        </authorList>
    </citation>
    <scope>NUCLEOTIDE SEQUENCE [LARGE SCALE GENOMIC DNA]</scope>
    <source>
        <strain evidence="3">NLAE-zl-C134</strain>
    </source>
</reference>
<keyword evidence="3" id="KW-1185">Reference proteome</keyword>
<keyword evidence="1" id="KW-1133">Transmembrane helix</keyword>
<accession>A0A316A0V3</accession>
<evidence type="ECO:0000313" key="3">
    <source>
        <dbReference type="Proteomes" id="UP000254051"/>
    </source>
</evidence>
<sequence>MSAPIVKPAQEYSSILYNVSIDPIVTIASILCLKALTNLLFQTRMKEAAVQLAAACKMKLSIEAKGQ</sequence>
<dbReference type="AlphaFoldDB" id="A0A316A0V3"/>
<dbReference type="RefSeq" id="WP_109709417.1">
    <property type="nucleotide sequence ID" value="NZ_QGDS01000003.1"/>
</dbReference>
<dbReference type="EMBL" id="UHJJ01000003">
    <property type="protein sequence ID" value="SUQ13426.1"/>
    <property type="molecule type" value="Genomic_DNA"/>
</dbReference>
<keyword evidence="1" id="KW-0812">Transmembrane</keyword>
<organism evidence="2 3">
    <name type="scientific">Faecalicatena contorta</name>
    <dbReference type="NCBI Taxonomy" id="39482"/>
    <lineage>
        <taxon>Bacteria</taxon>
        <taxon>Bacillati</taxon>
        <taxon>Bacillota</taxon>
        <taxon>Clostridia</taxon>
        <taxon>Lachnospirales</taxon>
        <taxon>Lachnospiraceae</taxon>
        <taxon>Faecalicatena</taxon>
    </lineage>
</organism>
<feature type="transmembrane region" description="Helical" evidence="1">
    <location>
        <begin position="15"/>
        <end position="36"/>
    </location>
</feature>
<name>A0A316A0V3_9FIRM</name>
<proteinExistence type="predicted"/>
<evidence type="ECO:0000256" key="1">
    <source>
        <dbReference type="SAM" id="Phobius"/>
    </source>
</evidence>
<gene>
    <name evidence="2" type="ORF">SAMN05216529_103154</name>
</gene>
<keyword evidence="1" id="KW-0472">Membrane</keyword>
<dbReference type="Proteomes" id="UP000254051">
    <property type="component" value="Unassembled WGS sequence"/>
</dbReference>